<dbReference type="InterPro" id="IPR001638">
    <property type="entry name" value="Solute-binding_3/MltF_N"/>
</dbReference>
<evidence type="ECO:0000256" key="3">
    <source>
        <dbReference type="SAM" id="Phobius"/>
    </source>
</evidence>
<keyword evidence="3" id="KW-0472">Membrane</keyword>
<dbReference type="Proteomes" id="UP000248925">
    <property type="component" value="Unassembled WGS sequence"/>
</dbReference>
<protein>
    <submittedName>
        <fullName evidence="5">ABC transporter substrate-binding protein</fullName>
    </submittedName>
</protein>
<accession>A0A2W4CUU6</accession>
<gene>
    <name evidence="5" type="ORF">CPY51_04125</name>
</gene>
<keyword evidence="3" id="KW-1133">Transmembrane helix</keyword>
<dbReference type="SMART" id="SM00062">
    <property type="entry name" value="PBPb"/>
    <property type="match status" value="1"/>
</dbReference>
<dbReference type="RefSeq" id="WP_111158784.1">
    <property type="nucleotide sequence ID" value="NZ_PCDP01000003.1"/>
</dbReference>
<keyword evidence="2" id="KW-0732">Signal</keyword>
<dbReference type="GO" id="GO:0042597">
    <property type="term" value="C:periplasmic space"/>
    <property type="evidence" value="ECO:0007669"/>
    <property type="project" value="UniProtKB-SubCell"/>
</dbReference>
<dbReference type="PANTHER" id="PTHR35936">
    <property type="entry name" value="MEMBRANE-BOUND LYTIC MUREIN TRANSGLYCOSYLASE F"/>
    <property type="match status" value="1"/>
</dbReference>
<evidence type="ECO:0000256" key="1">
    <source>
        <dbReference type="ARBA" id="ARBA00004418"/>
    </source>
</evidence>
<keyword evidence="3" id="KW-0812">Transmembrane</keyword>
<proteinExistence type="predicted"/>
<sequence>MQYSEDVARELVPTGALRVGVVAAPALSALFVVYDEESRTYRGTTVDLARALASELGAHLEISCFMNSGACTDALEAGAIDVSFMPVDDERRKRVAFGPAYYIIESTYLVTAASGITSLSEVDREDVRVVGVANTTTIRSATRTLTRTVPQAVNTIADAVKLVLSGQADALALSRDAFITLLPRLPGARVLKGGFQSTGIAIAVGRRKPRALAYVSSFMNEAKTSGLVRQALDKAGFESEPVAPLDS</sequence>
<dbReference type="OrthoDB" id="6955767at2"/>
<organism evidence="5 6">
    <name type="scientific">Rhizobium tubonense</name>
    <dbReference type="NCBI Taxonomy" id="484088"/>
    <lineage>
        <taxon>Bacteria</taxon>
        <taxon>Pseudomonadati</taxon>
        <taxon>Pseudomonadota</taxon>
        <taxon>Alphaproteobacteria</taxon>
        <taxon>Hyphomicrobiales</taxon>
        <taxon>Rhizobiaceae</taxon>
        <taxon>Rhizobium/Agrobacterium group</taxon>
        <taxon>Rhizobium</taxon>
    </lineage>
</organism>
<keyword evidence="6" id="KW-1185">Reference proteome</keyword>
<dbReference type="Pfam" id="PF00497">
    <property type="entry name" value="SBP_bac_3"/>
    <property type="match status" value="1"/>
</dbReference>
<name>A0A2W4CUU6_9HYPH</name>
<evidence type="ECO:0000256" key="2">
    <source>
        <dbReference type="ARBA" id="ARBA00022729"/>
    </source>
</evidence>
<dbReference type="AlphaFoldDB" id="A0A2W4CUU6"/>
<reference evidence="5 6" key="1">
    <citation type="journal article" date="2018" name="Sci. Rep.">
        <title>Rhizobium tumorigenes sp. nov., a novel plant tumorigenic bacterium isolated from cane gall tumors on thornless blackberry.</title>
        <authorList>
            <person name="Kuzmanovi N."/>
            <person name="Smalla K."/>
            <person name="Gronow S."/>
            <person name="PuBawska J."/>
        </authorList>
    </citation>
    <scope>NUCLEOTIDE SEQUENCE [LARGE SCALE GENOMIC DNA]</scope>
    <source>
        <strain evidence="5 6">CCBAU 85046</strain>
    </source>
</reference>
<dbReference type="PANTHER" id="PTHR35936:SF17">
    <property type="entry name" value="ARGININE-BINDING EXTRACELLULAR PROTEIN ARTP"/>
    <property type="match status" value="1"/>
</dbReference>
<evidence type="ECO:0000259" key="4">
    <source>
        <dbReference type="SMART" id="SM00062"/>
    </source>
</evidence>
<feature type="transmembrane region" description="Helical" evidence="3">
    <location>
        <begin position="15"/>
        <end position="34"/>
    </location>
</feature>
<evidence type="ECO:0000313" key="5">
    <source>
        <dbReference type="EMBL" id="PZM16182.1"/>
    </source>
</evidence>
<dbReference type="SUPFAM" id="SSF53850">
    <property type="entry name" value="Periplasmic binding protein-like II"/>
    <property type="match status" value="1"/>
</dbReference>
<comment type="subcellular location">
    <subcellularLocation>
        <location evidence="1">Periplasm</location>
    </subcellularLocation>
</comment>
<dbReference type="Gene3D" id="3.40.190.10">
    <property type="entry name" value="Periplasmic binding protein-like II"/>
    <property type="match status" value="2"/>
</dbReference>
<comment type="caution">
    <text evidence="5">The sequence shown here is derived from an EMBL/GenBank/DDBJ whole genome shotgun (WGS) entry which is preliminary data.</text>
</comment>
<feature type="domain" description="Solute-binding protein family 3/N-terminal" evidence="4">
    <location>
        <begin position="16"/>
        <end position="239"/>
    </location>
</feature>
<evidence type="ECO:0000313" key="6">
    <source>
        <dbReference type="Proteomes" id="UP000248925"/>
    </source>
</evidence>
<dbReference type="EMBL" id="PCDP01000003">
    <property type="protein sequence ID" value="PZM16182.1"/>
    <property type="molecule type" value="Genomic_DNA"/>
</dbReference>